<keyword evidence="3" id="KW-1185">Reference proteome</keyword>
<organism evidence="2 3">
    <name type="scientific">Patellaria atrata CBS 101060</name>
    <dbReference type="NCBI Taxonomy" id="1346257"/>
    <lineage>
        <taxon>Eukaryota</taxon>
        <taxon>Fungi</taxon>
        <taxon>Dikarya</taxon>
        <taxon>Ascomycota</taxon>
        <taxon>Pezizomycotina</taxon>
        <taxon>Dothideomycetes</taxon>
        <taxon>Dothideomycetes incertae sedis</taxon>
        <taxon>Patellariales</taxon>
        <taxon>Patellariaceae</taxon>
        <taxon>Patellaria</taxon>
    </lineage>
</organism>
<dbReference type="EMBL" id="MU006097">
    <property type="protein sequence ID" value="KAF2838183.1"/>
    <property type="molecule type" value="Genomic_DNA"/>
</dbReference>
<dbReference type="OrthoDB" id="3941101at2759"/>
<proteinExistence type="predicted"/>
<gene>
    <name evidence="2" type="ORF">M501DRAFT_935823</name>
</gene>
<comment type="caution">
    <text evidence="2">The sequence shown here is derived from an EMBL/GenBank/DDBJ whole genome shotgun (WGS) entry which is preliminary data.</text>
</comment>
<feature type="region of interest" description="Disordered" evidence="1">
    <location>
        <begin position="1"/>
        <end position="25"/>
    </location>
</feature>
<reference evidence="2" key="1">
    <citation type="journal article" date="2020" name="Stud. Mycol.">
        <title>101 Dothideomycetes genomes: a test case for predicting lifestyles and emergence of pathogens.</title>
        <authorList>
            <person name="Haridas S."/>
            <person name="Albert R."/>
            <person name="Binder M."/>
            <person name="Bloem J."/>
            <person name="Labutti K."/>
            <person name="Salamov A."/>
            <person name="Andreopoulos B."/>
            <person name="Baker S."/>
            <person name="Barry K."/>
            <person name="Bills G."/>
            <person name="Bluhm B."/>
            <person name="Cannon C."/>
            <person name="Castanera R."/>
            <person name="Culley D."/>
            <person name="Daum C."/>
            <person name="Ezra D."/>
            <person name="Gonzalez J."/>
            <person name="Henrissat B."/>
            <person name="Kuo A."/>
            <person name="Liang C."/>
            <person name="Lipzen A."/>
            <person name="Lutzoni F."/>
            <person name="Magnuson J."/>
            <person name="Mondo S."/>
            <person name="Nolan M."/>
            <person name="Ohm R."/>
            <person name="Pangilinan J."/>
            <person name="Park H.-J."/>
            <person name="Ramirez L."/>
            <person name="Alfaro M."/>
            <person name="Sun H."/>
            <person name="Tritt A."/>
            <person name="Yoshinaga Y."/>
            <person name="Zwiers L.-H."/>
            <person name="Turgeon B."/>
            <person name="Goodwin S."/>
            <person name="Spatafora J."/>
            <person name="Crous P."/>
            <person name="Grigoriev I."/>
        </authorList>
    </citation>
    <scope>NUCLEOTIDE SEQUENCE</scope>
    <source>
        <strain evidence="2">CBS 101060</strain>
    </source>
</reference>
<dbReference type="AlphaFoldDB" id="A0A9P4VNX9"/>
<accession>A0A9P4VNX9</accession>
<dbReference type="Proteomes" id="UP000799429">
    <property type="component" value="Unassembled WGS sequence"/>
</dbReference>
<sequence length="269" mass="30108">MSQPPSYDYELEGSTDHTNHIDEELPDYEPANVPGYLDRQASNASSRPLFSLHLLQHDSRLQRLVYFGPSNGDTYKVAFRGSMNLFSRKPDMNLIRISTGSEQTVVASISFVKDGPLPYYPRAKVVRKTPETVNEETTPMESRNFEHWCFNIDEITYVWFVSYDPMSLMLADRTGTVSVAQFTYSSVGIAAAKGAEIGELSILDPQFAFNRDLVELVISSCLVAINHFKNLGRHYRAGKSRAARGSETRTDTPSVLFTTARSNSLQTTG</sequence>
<feature type="compositionally biased region" description="Basic and acidic residues" evidence="1">
    <location>
        <begin position="14"/>
        <end position="23"/>
    </location>
</feature>
<protein>
    <submittedName>
        <fullName evidence="2">Uncharacterized protein</fullName>
    </submittedName>
</protein>
<name>A0A9P4VNX9_9PEZI</name>
<evidence type="ECO:0000313" key="3">
    <source>
        <dbReference type="Proteomes" id="UP000799429"/>
    </source>
</evidence>
<evidence type="ECO:0000313" key="2">
    <source>
        <dbReference type="EMBL" id="KAF2838183.1"/>
    </source>
</evidence>
<evidence type="ECO:0000256" key="1">
    <source>
        <dbReference type="SAM" id="MobiDB-lite"/>
    </source>
</evidence>